<dbReference type="InterPro" id="IPR020806">
    <property type="entry name" value="PKS_PP-bd"/>
</dbReference>
<dbReference type="SUPFAM" id="SSF51735">
    <property type="entry name" value="NAD(P)-binding Rossmann-fold domains"/>
    <property type="match status" value="2"/>
</dbReference>
<dbReference type="SUPFAM" id="SSF55048">
    <property type="entry name" value="Probable ACP-binding domain of malonyl-CoA ACP transacylase"/>
    <property type="match status" value="1"/>
</dbReference>
<dbReference type="CDD" id="cd05195">
    <property type="entry name" value="enoyl_red"/>
    <property type="match status" value="1"/>
</dbReference>
<dbReference type="GO" id="GO:0008168">
    <property type="term" value="F:methyltransferase activity"/>
    <property type="evidence" value="ECO:0007669"/>
    <property type="project" value="UniProtKB-KW"/>
</dbReference>
<comment type="caution">
    <text evidence="12">The sequence shown here is derived from an EMBL/GenBank/DDBJ whole genome shotgun (WGS) entry which is preliminary data.</text>
</comment>
<dbReference type="SMART" id="SM00829">
    <property type="entry name" value="PKS_ER"/>
    <property type="match status" value="1"/>
</dbReference>
<dbReference type="InterPro" id="IPR049552">
    <property type="entry name" value="PKS_DH_N"/>
</dbReference>
<dbReference type="Gene3D" id="3.90.180.10">
    <property type="entry name" value="Medium-chain alcohol dehydrogenases, catalytic domain"/>
    <property type="match status" value="1"/>
</dbReference>
<dbReference type="Pfam" id="PF02801">
    <property type="entry name" value="Ketoacyl-synt_C"/>
    <property type="match status" value="1"/>
</dbReference>
<keyword evidence="6" id="KW-0511">Multifunctional enzyme</keyword>
<evidence type="ECO:0000313" key="12">
    <source>
        <dbReference type="EMBL" id="CAJ2513205.1"/>
    </source>
</evidence>
<dbReference type="PROSITE" id="PS50075">
    <property type="entry name" value="CARRIER"/>
    <property type="match status" value="1"/>
</dbReference>
<dbReference type="InterPro" id="IPR018201">
    <property type="entry name" value="Ketoacyl_synth_AS"/>
</dbReference>
<dbReference type="InterPro" id="IPR020841">
    <property type="entry name" value="PKS_Beta-ketoAc_synthase_dom"/>
</dbReference>
<dbReference type="SMART" id="SM00825">
    <property type="entry name" value="PKS_KS"/>
    <property type="match status" value="1"/>
</dbReference>
<organism evidence="12 13">
    <name type="scientific">Anthostomella pinea</name>
    <dbReference type="NCBI Taxonomy" id="933095"/>
    <lineage>
        <taxon>Eukaryota</taxon>
        <taxon>Fungi</taxon>
        <taxon>Dikarya</taxon>
        <taxon>Ascomycota</taxon>
        <taxon>Pezizomycotina</taxon>
        <taxon>Sordariomycetes</taxon>
        <taxon>Xylariomycetidae</taxon>
        <taxon>Xylariales</taxon>
        <taxon>Xylariaceae</taxon>
        <taxon>Anthostomella</taxon>
    </lineage>
</organism>
<dbReference type="InterPro" id="IPR011032">
    <property type="entry name" value="GroES-like_sf"/>
</dbReference>
<evidence type="ECO:0000256" key="5">
    <source>
        <dbReference type="ARBA" id="ARBA00023002"/>
    </source>
</evidence>
<dbReference type="InterPro" id="IPR013968">
    <property type="entry name" value="PKS_KR"/>
</dbReference>
<dbReference type="InterPro" id="IPR009081">
    <property type="entry name" value="PP-bd_ACP"/>
</dbReference>
<dbReference type="Gene3D" id="3.40.47.10">
    <property type="match status" value="1"/>
</dbReference>
<evidence type="ECO:0000256" key="8">
    <source>
        <dbReference type="PROSITE-ProRule" id="PRU01363"/>
    </source>
</evidence>
<dbReference type="Pfam" id="PF14765">
    <property type="entry name" value="PS-DH"/>
    <property type="match status" value="1"/>
</dbReference>
<evidence type="ECO:0000256" key="4">
    <source>
        <dbReference type="ARBA" id="ARBA00022857"/>
    </source>
</evidence>
<dbReference type="Pfam" id="PF21089">
    <property type="entry name" value="PKS_DH_N"/>
    <property type="match status" value="1"/>
</dbReference>
<dbReference type="GO" id="GO:0004315">
    <property type="term" value="F:3-oxoacyl-[acyl-carrier-protein] synthase activity"/>
    <property type="evidence" value="ECO:0007669"/>
    <property type="project" value="InterPro"/>
</dbReference>
<dbReference type="InterPro" id="IPR032821">
    <property type="entry name" value="PKS_assoc"/>
</dbReference>
<dbReference type="SMART" id="SM00823">
    <property type="entry name" value="PKS_PP"/>
    <property type="match status" value="1"/>
</dbReference>
<dbReference type="InterPro" id="IPR049551">
    <property type="entry name" value="PKS_DH_C"/>
</dbReference>
<dbReference type="InterPro" id="IPR016039">
    <property type="entry name" value="Thiolase-like"/>
</dbReference>
<dbReference type="Proteomes" id="UP001295740">
    <property type="component" value="Unassembled WGS sequence"/>
</dbReference>
<keyword evidence="4" id="KW-0521">NADP</keyword>
<gene>
    <name evidence="12" type="ORF">KHLLAP_LOCUS13673</name>
</gene>
<keyword evidence="1" id="KW-0596">Phosphopantetheine</keyword>
<feature type="domain" description="PKS/mFAS DH" evidence="11">
    <location>
        <begin position="940"/>
        <end position="1251"/>
    </location>
</feature>
<dbReference type="SMART" id="SM00826">
    <property type="entry name" value="PKS_DH"/>
    <property type="match status" value="1"/>
</dbReference>
<feature type="domain" description="Ketosynthase family 3 (KS3)" evidence="10">
    <location>
        <begin position="10"/>
        <end position="435"/>
    </location>
</feature>
<dbReference type="GO" id="GO:0016491">
    <property type="term" value="F:oxidoreductase activity"/>
    <property type="evidence" value="ECO:0007669"/>
    <property type="project" value="UniProtKB-KW"/>
</dbReference>
<feature type="domain" description="Carrier" evidence="9">
    <location>
        <begin position="2330"/>
        <end position="2408"/>
    </location>
</feature>
<dbReference type="SUPFAM" id="SSF53901">
    <property type="entry name" value="Thiolase-like"/>
    <property type="match status" value="1"/>
</dbReference>
<dbReference type="InterPro" id="IPR020807">
    <property type="entry name" value="PKS_DH"/>
</dbReference>
<dbReference type="GO" id="GO:0006633">
    <property type="term" value="P:fatty acid biosynthetic process"/>
    <property type="evidence" value="ECO:0007669"/>
    <property type="project" value="InterPro"/>
</dbReference>
<dbReference type="Pfam" id="PF08659">
    <property type="entry name" value="KR"/>
    <property type="match status" value="1"/>
</dbReference>
<dbReference type="InterPro" id="IPR057326">
    <property type="entry name" value="KR_dom"/>
</dbReference>
<keyword evidence="13" id="KW-1185">Reference proteome</keyword>
<dbReference type="InterPro" id="IPR014030">
    <property type="entry name" value="Ketoacyl_synth_N"/>
</dbReference>
<dbReference type="InterPro" id="IPR001227">
    <property type="entry name" value="Ac_transferase_dom_sf"/>
</dbReference>
<feature type="region of interest" description="C-terminal hotdog fold" evidence="8">
    <location>
        <begin position="1094"/>
        <end position="1251"/>
    </location>
</feature>
<evidence type="ECO:0000259" key="11">
    <source>
        <dbReference type="PROSITE" id="PS52019"/>
    </source>
</evidence>
<dbReference type="InterPro" id="IPR042104">
    <property type="entry name" value="PKS_dehydratase_sf"/>
</dbReference>
<dbReference type="SUPFAM" id="SSF47336">
    <property type="entry name" value="ACP-like"/>
    <property type="match status" value="1"/>
</dbReference>
<keyword evidence="5" id="KW-0560">Oxidoreductase</keyword>
<dbReference type="InterPro" id="IPR036736">
    <property type="entry name" value="ACP-like_sf"/>
</dbReference>
<feature type="active site" description="Proton donor; for dehydratase activity" evidence="8">
    <location>
        <position position="1161"/>
    </location>
</feature>
<dbReference type="PANTHER" id="PTHR43775:SF50">
    <property type="entry name" value="HIGHLY REDUCING POLYKETIDE SYNTHASE SRDA"/>
    <property type="match status" value="1"/>
</dbReference>
<dbReference type="InterPro" id="IPR013154">
    <property type="entry name" value="ADH-like_N"/>
</dbReference>
<accession>A0AAI8YQA4</accession>
<dbReference type="Gene3D" id="3.10.129.110">
    <property type="entry name" value="Polyketide synthase dehydratase"/>
    <property type="match status" value="1"/>
</dbReference>
<dbReference type="GO" id="GO:0031177">
    <property type="term" value="F:phosphopantetheine binding"/>
    <property type="evidence" value="ECO:0007669"/>
    <property type="project" value="InterPro"/>
</dbReference>
<dbReference type="Pfam" id="PF08240">
    <property type="entry name" value="ADH_N"/>
    <property type="match status" value="1"/>
</dbReference>
<dbReference type="CDD" id="cd00833">
    <property type="entry name" value="PKS"/>
    <property type="match status" value="1"/>
</dbReference>
<sequence length="2411" mass="261437">MAENIASLEDDPACIVGMACRLPGGIGSPSELWDFLMRKGCSQGPIPAQRFNKDGFYHQDGSSTYPGLMSVDGGYFLDEDLRAFDNAFFGIHNLEAASMDPQQRKLLEVVYECLDHAGTSMEKVSGTDTGVFVGNFTLDYQMMKFRDIDAINRFTVTGCGSTILANRISHVFNLKGPSFTVDTACSSSLYALHSAVAALAGGDCDAAVVAAANLFLSPEQYMGIAKAGVLSPTSTCHTFDIAADGYGRGEAVNALYIKRLSSALKDGDKVWAVIRSTAVNANGTTTGITQPSANCQEAVVRKAYTKAGLDFADSDYIECHGTGTPVGDPIEVEALGRCFGKSKRTKPLLLGSSKPGLGHSEAASGITALIKVALAFDQAKIPPTYGVENLNPKLKLDSLNMKIATEAEDWPRELRRASINAFGYGGSNSHVLLESPDSYLAKKIPQTNGVTADIERSRLLVLPISAGSPPSLDTRINQVRRLVESGNDRSLFSLVHTLAERTSHLTARHVLFAKFGGPDAQPELLDHAMSSDSVQTGDAGLPLAFVFTGQGAQYAAMGKELLLLNGSFRASICGLDQSLKALLPPKYALKWTLEDSILDPPEVSHIHEASRSQPVCTAIQIALVDILRSWNVTPSSVVGHSSGEIAAAYAAGLLSASQAIITAYLRGYAVERLTVKGAMLAAGIGLSTANNMISEANLEQEVSVACINSPASVTLSGTVDGITRLMGDLQRQGKFARMLRTGDRAYHSFMMTEVGELYQSSLAPYFNSNTECDVDTHTERPAAVMYSSVMTNDNTHAMILDRNSVSAEYWRHNLEQPVQFSNALSTLLRSHKKVHLMEVGPNPALKGPIQDIRSSMKLDQTSVPYSCTLVRNQDADYCMKQLAGVLFLSKKDLPWQKVNQCITPTFASGLPPYPWDYSAGLMWEEPRSSIELRHRQYPRHELLGSQRAEKQGINWAWKNVLTTTEIPWLRDHKLESQIVFPASAYIAMAVEALSQARNVSSDTTPAFEFRHVDISAALVVPDDETRSGVEVHTVLSARELTRTSRSKDWFEFHISSLVSGATTVHCSGSIRLVENADGMTLPEGVSLPSTDGLEECSDTGIFYDKFASQGLHFGPTFQSVNTLHVDSGRVREEAIGSVNVVPAISKEPGSIRYAIHPITLDSCIQIAIMGSAAGDVSETNVFLPVFIDECRVVAAGPEDHDAVGVVQSTSAKTSVSTRRMASTFWKKGHTATPLIYLKGVRLTQYKAAMATDSHSLRQPSLRVHWMPDVSHLHTNMAKQLDRYVSTLVAKFRDTGVDFGDDVSLAAMSALADLAGHGNPSMRVLELGNDNLFSTDKVLELLDDGPGYRRCSSWQLGRLDDSGVIQRQCDGTSDNGALEGSFELLFVQESANTLDSVGNLDSLLSDKGFLVTRSTPMALKALRENNFTVNVLDSSKVILATRLPAEGKDAVRCSQFVIVTPNVSSTAADFAAALQEHLLHEGAVSVQTVKLDQVNDARLDKRTICISLLELEHEFLATLNQVDMDHLRALTNTVTTIIWLSGADALGGSPNPDLTLSNGFSRALMLEHPSLNFVVIDVGLPESRSNDVTIQNVVQVLGSCEPDASSNTEQDKEFVQKDGLLFVSRFRPDFEANSLFRRRVEKIDAITEVELSAAHPARLTTSTFNGSETLHFEEVREPVSATPDGFVDILVKAISLNAKDVYGLRGKVETPGATTATEFSGVVTATGRDITHLKPGDSVAVGMACHFATSQRAPVWAVQKMMPGEQHTVMSTLPTIYATALYALVHRARLCAGESVLIHGGSGAFGFAAITVAKRILGTSTNIYTTAGTQDKRDFVADKLGIPPANIFRSRDDSFARNVKSATNGRGVDVIINFLTGDLLQATWDCVAPFGRFIEIGKRDLADAGRLDMHVFLRNATFTAFDLGDLYHLKVEHGSDVYPSLMTEVFNMYRSKQIEPPPITTFAASDIAEAHRYFLSADRVGKIVISLEQEDCKIPVTPSRYSTLFDGDKVYLLIGCLGGLGRSLGRWMVARGARHLVFLGRSGSDKASAKALVARLEQSGASVKVVRGNVTSRDDVDAVVSTCVETGKTLGGVVQAAMGLHEALFAQMTSEQWQTAIQPKWRGTWNLHEALEGHNLDFFLLTSSISGSVGTATESNYCAANSFLDGFARWRSLQGKPTISVGLGMISEVGYLHENPDIEALLLRKGIQPLTESEFLQIIDLALSETTAKQSMELSRYIDDYGSSHILTGLEPLRFRELISKGYDVSLSNTQDPRLAVLAAALAAERLASDKDGSRGVNGENADVLASAAEWFKGVPAHARAHLTPEADADSLQLAMLKLVRKRFSSLIITPVNQIDDSKPLARFGVDSMIASEFRIWFWTAFRVDVPFLDMLSSEKNLGTLAEFAAERLLEG</sequence>
<dbReference type="Pfam" id="PF13602">
    <property type="entry name" value="ADH_zinc_N_2"/>
    <property type="match status" value="1"/>
</dbReference>
<dbReference type="PANTHER" id="PTHR43775">
    <property type="entry name" value="FATTY ACID SYNTHASE"/>
    <property type="match status" value="1"/>
</dbReference>
<dbReference type="SUPFAM" id="SSF52151">
    <property type="entry name" value="FabD/lysophospholipase-like"/>
    <property type="match status" value="1"/>
</dbReference>
<dbReference type="PROSITE" id="PS52019">
    <property type="entry name" value="PKS_MFAS_DH"/>
    <property type="match status" value="1"/>
</dbReference>
<keyword evidence="7" id="KW-0012">Acyltransferase</keyword>
<dbReference type="Pfam" id="PF00698">
    <property type="entry name" value="Acyl_transf_1"/>
    <property type="match status" value="1"/>
</dbReference>
<feature type="active site" description="Proton acceptor; for dehydratase activity" evidence="8">
    <location>
        <position position="972"/>
    </location>
</feature>
<dbReference type="Pfam" id="PF00109">
    <property type="entry name" value="ketoacyl-synt"/>
    <property type="match status" value="1"/>
</dbReference>
<dbReference type="InterPro" id="IPR049900">
    <property type="entry name" value="PKS_mFAS_DH"/>
</dbReference>
<evidence type="ECO:0000256" key="7">
    <source>
        <dbReference type="ARBA" id="ARBA00023315"/>
    </source>
</evidence>
<dbReference type="CDD" id="cd05274">
    <property type="entry name" value="KR_FAS_SDR_x"/>
    <property type="match status" value="1"/>
</dbReference>
<dbReference type="Gene3D" id="3.40.50.720">
    <property type="entry name" value="NAD(P)-binding Rossmann-like Domain"/>
    <property type="match status" value="2"/>
</dbReference>
<evidence type="ECO:0000256" key="3">
    <source>
        <dbReference type="ARBA" id="ARBA00022679"/>
    </source>
</evidence>
<dbReference type="PROSITE" id="PS00606">
    <property type="entry name" value="KS3_1"/>
    <property type="match status" value="1"/>
</dbReference>
<dbReference type="PROSITE" id="PS52004">
    <property type="entry name" value="KS3_2"/>
    <property type="match status" value="1"/>
</dbReference>
<dbReference type="InterPro" id="IPR036291">
    <property type="entry name" value="NAD(P)-bd_dom_sf"/>
</dbReference>
<proteinExistence type="predicted"/>
<reference evidence="12" key="1">
    <citation type="submission" date="2023-10" db="EMBL/GenBank/DDBJ databases">
        <authorList>
            <person name="Hackl T."/>
        </authorList>
    </citation>
    <scope>NUCLEOTIDE SEQUENCE</scope>
</reference>
<dbReference type="InterPro" id="IPR050091">
    <property type="entry name" value="PKS_NRPS_Biosynth_Enz"/>
</dbReference>
<keyword evidence="3" id="KW-0808">Transferase</keyword>
<dbReference type="Gene3D" id="3.40.366.10">
    <property type="entry name" value="Malonyl-Coenzyme A Acyl Carrier Protein, domain 2"/>
    <property type="match status" value="1"/>
</dbReference>
<dbReference type="EMBL" id="CAUWAG010000020">
    <property type="protein sequence ID" value="CAJ2513205.1"/>
    <property type="molecule type" value="Genomic_DNA"/>
</dbReference>
<dbReference type="GO" id="GO:0032259">
    <property type="term" value="P:methylation"/>
    <property type="evidence" value="ECO:0007669"/>
    <property type="project" value="UniProtKB-KW"/>
</dbReference>
<dbReference type="SUPFAM" id="SSF50129">
    <property type="entry name" value="GroES-like"/>
    <property type="match status" value="1"/>
</dbReference>
<dbReference type="GO" id="GO:0004312">
    <property type="term" value="F:fatty acid synthase activity"/>
    <property type="evidence" value="ECO:0007669"/>
    <property type="project" value="TreeGrafter"/>
</dbReference>
<evidence type="ECO:0000313" key="13">
    <source>
        <dbReference type="Proteomes" id="UP001295740"/>
    </source>
</evidence>
<keyword evidence="2" id="KW-0597">Phosphoprotein</keyword>
<dbReference type="Pfam" id="PF16197">
    <property type="entry name" value="KAsynt_C_assoc"/>
    <property type="match status" value="1"/>
</dbReference>
<protein>
    <submittedName>
        <fullName evidence="12">Uu.00g013240.m01.CDS01</fullName>
    </submittedName>
</protein>
<dbReference type="SMART" id="SM00822">
    <property type="entry name" value="PKS_KR"/>
    <property type="match status" value="1"/>
</dbReference>
<dbReference type="GO" id="GO:0044550">
    <property type="term" value="P:secondary metabolite biosynthetic process"/>
    <property type="evidence" value="ECO:0007669"/>
    <property type="project" value="TreeGrafter"/>
</dbReference>
<evidence type="ECO:0000256" key="1">
    <source>
        <dbReference type="ARBA" id="ARBA00022450"/>
    </source>
</evidence>
<evidence type="ECO:0000259" key="9">
    <source>
        <dbReference type="PROSITE" id="PS50075"/>
    </source>
</evidence>
<dbReference type="SMART" id="SM00827">
    <property type="entry name" value="PKS_AT"/>
    <property type="match status" value="1"/>
</dbReference>
<dbReference type="InterPro" id="IPR014031">
    <property type="entry name" value="Ketoacyl_synth_C"/>
</dbReference>
<dbReference type="InterPro" id="IPR014043">
    <property type="entry name" value="Acyl_transferase_dom"/>
</dbReference>
<evidence type="ECO:0000256" key="2">
    <source>
        <dbReference type="ARBA" id="ARBA00022553"/>
    </source>
</evidence>
<dbReference type="InterPro" id="IPR016036">
    <property type="entry name" value="Malonyl_transacylase_ACP-bd"/>
</dbReference>
<evidence type="ECO:0000259" key="10">
    <source>
        <dbReference type="PROSITE" id="PS52004"/>
    </source>
</evidence>
<evidence type="ECO:0000256" key="6">
    <source>
        <dbReference type="ARBA" id="ARBA00023268"/>
    </source>
</evidence>
<name>A0AAI8YQA4_9PEZI</name>
<dbReference type="InterPro" id="IPR016035">
    <property type="entry name" value="Acyl_Trfase/lysoPLipase"/>
</dbReference>
<dbReference type="InterPro" id="IPR020843">
    <property type="entry name" value="ER"/>
</dbReference>
<feature type="region of interest" description="N-terminal hotdog fold" evidence="8">
    <location>
        <begin position="940"/>
        <end position="1077"/>
    </location>
</feature>